<gene>
    <name evidence="15" type="ORF">DAPPUDRAFT_302891</name>
</gene>
<keyword evidence="8" id="KW-1133">Transmembrane helix</keyword>
<name>E9GF58_DAPPU</name>
<sequence>MSPYRRFVVGILIIVLLTRFYNKVAFYKNEENEKLLSVNNVKPSQEPVKKILFWYEHYTLRKGQNRIRVGVGQGPAGISSDSQALRLSHCPYQCDIFNRERIVDWDTLKYYDAIVFHQHGWTPNDVPMKRWPHQHYIFLSMESSAWRFVDTKSMANFFNRTMTYRRDSDIFNPYGWFKSANQAVIFDSSQFDSQTLPRLLHETHLDSAVNYATGKTRKVAWFVSNCKSLSARNEYVDRLKTFIDVDIYGQCGNMSCSRSNPEFCRQMLESDYKFYLSLENTLCEDYVTEKFFDQMRYHIIPIVFDLHGHHARMAPSHSYINAADYQSVRELADYLTLLDGNDTLYNEYFWWKKHYASVGPGDTREGMCRLCDLLHDSTIPSKTYRNMTDWWDVQSKCRSLTFVDKNTSKNDSNFYWKSFLI</sequence>
<feature type="domain" description="Fucosyltransferase N-terminal" evidence="14">
    <location>
        <begin position="50"/>
        <end position="175"/>
    </location>
</feature>
<dbReference type="Pfam" id="PF17039">
    <property type="entry name" value="Glyco_tran_10_N"/>
    <property type="match status" value="1"/>
</dbReference>
<dbReference type="PANTHER" id="PTHR48438">
    <property type="entry name" value="ALPHA-(1,3)-FUCOSYLTRANSFERASE C-RELATED"/>
    <property type="match status" value="1"/>
</dbReference>
<dbReference type="HOGENOM" id="CLU_032075_3_0_1"/>
<dbReference type="InParanoid" id="E9GF58"/>
<dbReference type="OMA" id="ICQACYH"/>
<keyword evidence="9 12" id="KW-0333">Golgi apparatus</keyword>
<dbReference type="KEGG" id="dpx:DAPPUDRAFT_302891"/>
<evidence type="ECO:0000313" key="15">
    <source>
        <dbReference type="EMBL" id="EFX81954.1"/>
    </source>
</evidence>
<dbReference type="InterPro" id="IPR001503">
    <property type="entry name" value="Glyco_trans_10"/>
</dbReference>
<evidence type="ECO:0000256" key="5">
    <source>
        <dbReference type="ARBA" id="ARBA00022679"/>
    </source>
</evidence>
<reference evidence="15 16" key="1">
    <citation type="journal article" date="2011" name="Science">
        <title>The ecoresponsive genome of Daphnia pulex.</title>
        <authorList>
            <person name="Colbourne J.K."/>
            <person name="Pfrender M.E."/>
            <person name="Gilbert D."/>
            <person name="Thomas W.K."/>
            <person name="Tucker A."/>
            <person name="Oakley T.H."/>
            <person name="Tokishita S."/>
            <person name="Aerts A."/>
            <person name="Arnold G.J."/>
            <person name="Basu M.K."/>
            <person name="Bauer D.J."/>
            <person name="Caceres C.E."/>
            <person name="Carmel L."/>
            <person name="Casola C."/>
            <person name="Choi J.H."/>
            <person name="Detter J.C."/>
            <person name="Dong Q."/>
            <person name="Dusheyko S."/>
            <person name="Eads B.D."/>
            <person name="Frohlich T."/>
            <person name="Geiler-Samerotte K.A."/>
            <person name="Gerlach D."/>
            <person name="Hatcher P."/>
            <person name="Jogdeo S."/>
            <person name="Krijgsveld J."/>
            <person name="Kriventseva E.V."/>
            <person name="Kultz D."/>
            <person name="Laforsch C."/>
            <person name="Lindquist E."/>
            <person name="Lopez J."/>
            <person name="Manak J.R."/>
            <person name="Muller J."/>
            <person name="Pangilinan J."/>
            <person name="Patwardhan R.P."/>
            <person name="Pitluck S."/>
            <person name="Pritham E.J."/>
            <person name="Rechtsteiner A."/>
            <person name="Rho M."/>
            <person name="Rogozin I.B."/>
            <person name="Sakarya O."/>
            <person name="Salamov A."/>
            <person name="Schaack S."/>
            <person name="Shapiro H."/>
            <person name="Shiga Y."/>
            <person name="Skalitzky C."/>
            <person name="Smith Z."/>
            <person name="Souvorov A."/>
            <person name="Sung W."/>
            <person name="Tang Z."/>
            <person name="Tsuchiya D."/>
            <person name="Tu H."/>
            <person name="Vos H."/>
            <person name="Wang M."/>
            <person name="Wolf Y.I."/>
            <person name="Yamagata H."/>
            <person name="Yamada T."/>
            <person name="Ye Y."/>
            <person name="Shaw J.R."/>
            <person name="Andrews J."/>
            <person name="Crease T.J."/>
            <person name="Tang H."/>
            <person name="Lucas S.M."/>
            <person name="Robertson H.M."/>
            <person name="Bork P."/>
            <person name="Koonin E.V."/>
            <person name="Zdobnov E.M."/>
            <person name="Grigoriev I.V."/>
            <person name="Lynch M."/>
            <person name="Boore J.L."/>
        </authorList>
    </citation>
    <scope>NUCLEOTIDE SEQUENCE [LARGE SCALE GENOMIC DNA]</scope>
</reference>
<dbReference type="PANTHER" id="PTHR48438:SF1">
    <property type="entry name" value="ALPHA-(1,3)-FUCOSYLTRANSFERASE C-RELATED"/>
    <property type="match status" value="1"/>
</dbReference>
<dbReference type="GO" id="GO:0008417">
    <property type="term" value="F:fucosyltransferase activity"/>
    <property type="evidence" value="ECO:0007669"/>
    <property type="project" value="InterPro"/>
</dbReference>
<evidence type="ECO:0000313" key="16">
    <source>
        <dbReference type="Proteomes" id="UP000000305"/>
    </source>
</evidence>
<keyword evidence="4 12" id="KW-0328">Glycosyltransferase</keyword>
<evidence type="ECO:0000256" key="1">
    <source>
        <dbReference type="ARBA" id="ARBA00004447"/>
    </source>
</evidence>
<keyword evidence="7" id="KW-0735">Signal-anchor</keyword>
<dbReference type="FunCoup" id="E9GF58">
    <property type="interactions" value="52"/>
</dbReference>
<dbReference type="OrthoDB" id="427096at2759"/>
<dbReference type="InterPro" id="IPR038577">
    <property type="entry name" value="GT10-like_C_sf"/>
</dbReference>
<dbReference type="FunFam" id="3.40.50.11660:FF:000004">
    <property type="entry name" value="Glycoprotein 3-alpha-L-fucosyltransferase A"/>
    <property type="match status" value="1"/>
</dbReference>
<dbReference type="Pfam" id="PF00852">
    <property type="entry name" value="Glyco_transf_10"/>
    <property type="match status" value="1"/>
</dbReference>
<keyword evidence="10" id="KW-0472">Membrane</keyword>
<dbReference type="UniPathway" id="UPA00378"/>
<evidence type="ECO:0000256" key="9">
    <source>
        <dbReference type="ARBA" id="ARBA00023034"/>
    </source>
</evidence>
<evidence type="ECO:0000256" key="4">
    <source>
        <dbReference type="ARBA" id="ARBA00022676"/>
    </source>
</evidence>
<accession>E9GF58</accession>
<evidence type="ECO:0000256" key="12">
    <source>
        <dbReference type="RuleBase" id="RU003832"/>
    </source>
</evidence>
<dbReference type="EC" id="2.4.1.-" evidence="12"/>
<dbReference type="GO" id="GO:0032580">
    <property type="term" value="C:Golgi cisterna membrane"/>
    <property type="evidence" value="ECO:0007669"/>
    <property type="project" value="UniProtKB-SubCell"/>
</dbReference>
<comment type="subcellular location">
    <subcellularLocation>
        <location evidence="1 12">Golgi apparatus</location>
        <location evidence="1 12">Golgi stack membrane</location>
        <topology evidence="1 12">Single-pass type II membrane protein</topology>
    </subcellularLocation>
</comment>
<dbReference type="eggNOG" id="KOG2619">
    <property type="taxonomic scope" value="Eukaryota"/>
</dbReference>
<evidence type="ECO:0000256" key="10">
    <source>
        <dbReference type="ARBA" id="ARBA00023136"/>
    </source>
</evidence>
<organism evidence="15 16">
    <name type="scientific">Daphnia pulex</name>
    <name type="common">Water flea</name>
    <dbReference type="NCBI Taxonomy" id="6669"/>
    <lineage>
        <taxon>Eukaryota</taxon>
        <taxon>Metazoa</taxon>
        <taxon>Ecdysozoa</taxon>
        <taxon>Arthropoda</taxon>
        <taxon>Crustacea</taxon>
        <taxon>Branchiopoda</taxon>
        <taxon>Diplostraca</taxon>
        <taxon>Cladocera</taxon>
        <taxon>Anomopoda</taxon>
        <taxon>Daphniidae</taxon>
        <taxon>Daphnia</taxon>
    </lineage>
</organism>
<dbReference type="InterPro" id="IPR055270">
    <property type="entry name" value="Glyco_tran_10_C"/>
</dbReference>
<keyword evidence="5 12" id="KW-0808">Transferase</keyword>
<comment type="pathway">
    <text evidence="2">Protein modification; protein glycosylation.</text>
</comment>
<dbReference type="Gene3D" id="3.40.50.11660">
    <property type="entry name" value="Glycosyl transferase family 10, C-terminal domain"/>
    <property type="match status" value="1"/>
</dbReference>
<keyword evidence="6 12" id="KW-0812">Transmembrane</keyword>
<evidence type="ECO:0000256" key="11">
    <source>
        <dbReference type="ARBA" id="ARBA00023180"/>
    </source>
</evidence>
<evidence type="ECO:0000259" key="14">
    <source>
        <dbReference type="Pfam" id="PF17039"/>
    </source>
</evidence>
<proteinExistence type="inferred from homology"/>
<dbReference type="SUPFAM" id="SSF53756">
    <property type="entry name" value="UDP-Glycosyltransferase/glycogen phosphorylase"/>
    <property type="match status" value="1"/>
</dbReference>
<dbReference type="AlphaFoldDB" id="E9GF58"/>
<dbReference type="InterPro" id="IPR031481">
    <property type="entry name" value="Glyco_tran_10_N"/>
</dbReference>
<feature type="domain" description="Fucosyltransferase C-terminal" evidence="13">
    <location>
        <begin position="214"/>
        <end position="390"/>
    </location>
</feature>
<keyword evidence="11" id="KW-0325">Glycoprotein</keyword>
<evidence type="ECO:0000256" key="8">
    <source>
        <dbReference type="ARBA" id="ARBA00022989"/>
    </source>
</evidence>
<dbReference type="STRING" id="6669.E9GF58"/>
<dbReference type="PhylomeDB" id="E9GF58"/>
<evidence type="ECO:0000259" key="13">
    <source>
        <dbReference type="Pfam" id="PF00852"/>
    </source>
</evidence>
<comment type="similarity">
    <text evidence="3 12">Belongs to the glycosyltransferase 10 family.</text>
</comment>
<evidence type="ECO:0000256" key="7">
    <source>
        <dbReference type="ARBA" id="ARBA00022968"/>
    </source>
</evidence>
<dbReference type="Proteomes" id="UP000000305">
    <property type="component" value="Unassembled WGS sequence"/>
</dbReference>
<evidence type="ECO:0000256" key="3">
    <source>
        <dbReference type="ARBA" id="ARBA00008919"/>
    </source>
</evidence>
<protein>
    <recommendedName>
        <fullName evidence="12">Fucosyltransferase</fullName>
        <ecNumber evidence="12">2.4.1.-</ecNumber>
    </recommendedName>
</protein>
<keyword evidence="16" id="KW-1185">Reference proteome</keyword>
<evidence type="ECO:0000256" key="2">
    <source>
        <dbReference type="ARBA" id="ARBA00004922"/>
    </source>
</evidence>
<dbReference type="EMBL" id="GL732541">
    <property type="protein sequence ID" value="EFX81954.1"/>
    <property type="molecule type" value="Genomic_DNA"/>
</dbReference>
<evidence type="ECO:0000256" key="6">
    <source>
        <dbReference type="ARBA" id="ARBA00022692"/>
    </source>
</evidence>